<dbReference type="Proteomes" id="UP001273531">
    <property type="component" value="Unassembled WGS sequence"/>
</dbReference>
<reference evidence="2 3" key="1">
    <citation type="submission" date="2023-10" db="EMBL/GenBank/DDBJ databases">
        <title>Sphingomonas sp. HF-S4 16S ribosomal RNA gene Genome sequencing and assembly.</title>
        <authorList>
            <person name="Lee H."/>
        </authorList>
    </citation>
    <scope>NUCLEOTIDE SEQUENCE [LARGE SCALE GENOMIC DNA]</scope>
    <source>
        <strain evidence="2 3">HF-S4</strain>
    </source>
</reference>
<accession>A0ABU3YB86</accession>
<organism evidence="2 3">
    <name type="scientific">Sphingomonas agrestis</name>
    <dbReference type="NCBI Taxonomy" id="3080540"/>
    <lineage>
        <taxon>Bacteria</taxon>
        <taxon>Pseudomonadati</taxon>
        <taxon>Pseudomonadota</taxon>
        <taxon>Alphaproteobacteria</taxon>
        <taxon>Sphingomonadales</taxon>
        <taxon>Sphingomonadaceae</taxon>
        <taxon>Sphingomonas</taxon>
    </lineage>
</organism>
<feature type="transmembrane region" description="Helical" evidence="1">
    <location>
        <begin position="42"/>
        <end position="59"/>
    </location>
</feature>
<proteinExistence type="predicted"/>
<keyword evidence="1" id="KW-0812">Transmembrane</keyword>
<keyword evidence="1" id="KW-1133">Transmembrane helix</keyword>
<feature type="transmembrane region" description="Helical" evidence="1">
    <location>
        <begin position="114"/>
        <end position="132"/>
    </location>
</feature>
<evidence type="ECO:0008006" key="4">
    <source>
        <dbReference type="Google" id="ProtNLM"/>
    </source>
</evidence>
<evidence type="ECO:0000256" key="1">
    <source>
        <dbReference type="SAM" id="Phobius"/>
    </source>
</evidence>
<dbReference type="EMBL" id="JAWJEJ010000002">
    <property type="protein sequence ID" value="MDV3458645.1"/>
    <property type="molecule type" value="Genomic_DNA"/>
</dbReference>
<sequence>MKSTSILTLVWWIWGVLLILLLVLMSNLPLFGADVRAAWEWFTPNLFPIMALVGGIQYQTKKKEGAEGGGAAPRKPSWPVALVLSVLYLLLLTIALLSALTSAHPLDTLRTSNLWLGPLLALNTAALGVLFAQD</sequence>
<evidence type="ECO:0000313" key="2">
    <source>
        <dbReference type="EMBL" id="MDV3458645.1"/>
    </source>
</evidence>
<protein>
    <recommendedName>
        <fullName evidence="4">Transmembrane protein</fullName>
    </recommendedName>
</protein>
<feature type="transmembrane region" description="Helical" evidence="1">
    <location>
        <begin position="80"/>
        <end position="102"/>
    </location>
</feature>
<keyword evidence="3" id="KW-1185">Reference proteome</keyword>
<keyword evidence="1" id="KW-0472">Membrane</keyword>
<evidence type="ECO:0000313" key="3">
    <source>
        <dbReference type="Proteomes" id="UP001273531"/>
    </source>
</evidence>
<dbReference type="RefSeq" id="WP_317227824.1">
    <property type="nucleotide sequence ID" value="NZ_JAWJEJ010000002.1"/>
</dbReference>
<comment type="caution">
    <text evidence="2">The sequence shown here is derived from an EMBL/GenBank/DDBJ whole genome shotgun (WGS) entry which is preliminary data.</text>
</comment>
<gene>
    <name evidence="2" type="ORF">RZN05_16725</name>
</gene>
<name>A0ABU3YB86_9SPHN</name>